<evidence type="ECO:0000256" key="3">
    <source>
        <dbReference type="ARBA" id="ARBA00022723"/>
    </source>
</evidence>
<keyword evidence="4" id="KW-0408">Iron</keyword>
<sequence length="1405" mass="153736">MAYIVVCIATHWGSAMGGINVFNTGLATGLAKILPKPSECICVVEEQPPVEPGSNVKLIKPPQWNAESITGVVSAAIEHRPTRDVEEILILGHDLHTGKMAVDCAKQLQLKMGRTPVRSAVVSHMDYHEYARRKGQGLAEVDQKSLNQLAIVASADYAFAVGPLLSHSFRGARSKFDDKVIALTPGAAVIEPQPEKATSLSFFIGGRLGLEDDQIKNGVLSVRAVLDAYRLERMSSQPGRWQTRGHFYACGVDPVKDGDLLKALEEEVRQGAAFEIEAIPFSDRQDEVHRHLVKCDVALMPSWHEGFGLAGWEAICAGVPLVCSSQSGLALLIAELRSQLPEEKFLSIESVQLIGGAPAGMPNAQDIEAVSRAVRNVIADYPARKAAALSLALHIKRLFTWEGCASTLVGPLKWPLATSEDWWQRQRAADIASGSSEGVANADMVLEALAACQSGLVQTKWTLACSALNLFSDRGGKAKLSERAMLRKDLLVIGGAIAAAVHTRPEQGSLPIVDTVFLDLCWRYLAAASRVAISFSEFTALLPSGLRGAIFGDGFLRRELLFYVSRFAPEFDGRSDEQATSFLAPLIRGLAGDRPLLVRLARLSTVYPSLCRLMPMDGNADFDAEKARCARALNRLFDFSQLLEESPSLASTALALSSLKPDLTRQSIDQPIGFVKRLGPSYAITGSWRGDKRLAAAMMTVTLSSRNVLAVLEAMAGDEEEAIRWAALDLAFSPILRARLEAMEEGAGGIKALRTNLGRIVDTAVITGDAHPWLAREFLSHYLDEYATPTVAIAQVARFTLEDFPRSRELMGPVVGQEDSVLMRPMHPEVKGIQSRAGEVFKRVLLVLPPISVDPTRGRAASKTSTPPLGLGLLATHLSQKGHDVHLVDCHRYPDLAEKVTLLAKTFDLVGFTTVFSTVRATQRLLKDIRGATQRPMLVVGGPAANLDGWRYSALDQDDLGNWDFAVSDDAISNLQRLVDALKTTDPWPISNGIVANTHSTLVTRRDVDPAAPINDVKNATREDLGWMKVQLDRRLYTGPIGQYEPGWTRALRGRVHEAHIVMSKGCDWNCSFCTERRELSGGEERRDVESVLQEVRQLATKYASLRIQFIDDNLFPQIASPHNAGGVKREAGKTWAVQFLSGLKQIRDEMDGNLTWRGIFRLEDFAAYELLGEAGGLVRVLTEAGCNMLAFGVESGVAARRHSIKAGGREFSNDAIARLFRRLRDAGIFSKAYFIIGGKKETAASTEATISFAVSCGATLAYFALYKDFVPAREQLRKDHGVGAASTSSLLEYEQMMPRWDEAFSESASDAAPAQVMRRTGLRIPASAAERRTYQKLAGIGFRFEDLVKYNDYHAEDGPAGAVLQSVTWSQPDEFFGLVEKAYRKFYLRPEFVSDFRALVAAGY</sequence>
<organism evidence="7 8">
    <name type="scientific">Variovorax paradoxus (strain EPS)</name>
    <dbReference type="NCBI Taxonomy" id="595537"/>
    <lineage>
        <taxon>Bacteria</taxon>
        <taxon>Pseudomonadati</taxon>
        <taxon>Pseudomonadota</taxon>
        <taxon>Betaproteobacteria</taxon>
        <taxon>Burkholderiales</taxon>
        <taxon>Comamonadaceae</taxon>
        <taxon>Variovorax</taxon>
    </lineage>
</organism>
<protein>
    <submittedName>
        <fullName evidence="7">Radical SAM domain protein</fullName>
    </submittedName>
</protein>
<evidence type="ECO:0000313" key="7">
    <source>
        <dbReference type="EMBL" id="ADU34882.1"/>
    </source>
</evidence>
<dbReference type="Gene3D" id="3.40.50.280">
    <property type="entry name" value="Cobalamin-binding domain"/>
    <property type="match status" value="1"/>
</dbReference>
<dbReference type="SFLD" id="SFLDS00029">
    <property type="entry name" value="Radical_SAM"/>
    <property type="match status" value="1"/>
</dbReference>
<dbReference type="EMBL" id="CP002417">
    <property type="protein sequence ID" value="ADU34882.1"/>
    <property type="molecule type" value="Genomic_DNA"/>
</dbReference>
<dbReference type="PROSITE" id="PS51332">
    <property type="entry name" value="B12_BINDING"/>
    <property type="match status" value="1"/>
</dbReference>
<dbReference type="InterPro" id="IPR006158">
    <property type="entry name" value="Cobalamin-bd"/>
</dbReference>
<dbReference type="InterPro" id="IPR051198">
    <property type="entry name" value="BchE-like"/>
</dbReference>
<proteinExistence type="predicted"/>
<dbReference type="SMART" id="SM00729">
    <property type="entry name" value="Elp3"/>
    <property type="match status" value="1"/>
</dbReference>
<keyword evidence="5" id="KW-0411">Iron-sulfur</keyword>
<keyword evidence="2" id="KW-0949">S-adenosyl-L-methionine</keyword>
<dbReference type="SUPFAM" id="SSF53756">
    <property type="entry name" value="UDP-Glycosyltransferase/glycogen phosphorylase"/>
    <property type="match status" value="1"/>
</dbReference>
<dbReference type="InterPro" id="IPR006638">
    <property type="entry name" value="Elp3/MiaA/NifB-like_rSAM"/>
</dbReference>
<dbReference type="eggNOG" id="COG1032">
    <property type="taxonomic scope" value="Bacteria"/>
</dbReference>
<gene>
    <name evidence="7" type="ordered locus">Varpa_0662</name>
</gene>
<dbReference type="PANTHER" id="PTHR43409">
    <property type="entry name" value="ANAEROBIC MAGNESIUM-PROTOPORPHYRIN IX MONOMETHYL ESTER CYCLASE-RELATED"/>
    <property type="match status" value="1"/>
</dbReference>
<evidence type="ECO:0000256" key="1">
    <source>
        <dbReference type="ARBA" id="ARBA00001966"/>
    </source>
</evidence>
<evidence type="ECO:0000259" key="6">
    <source>
        <dbReference type="PROSITE" id="PS51332"/>
    </source>
</evidence>
<accession>E6V7G0</accession>
<evidence type="ECO:0000256" key="5">
    <source>
        <dbReference type="ARBA" id="ARBA00023014"/>
    </source>
</evidence>
<evidence type="ECO:0000256" key="4">
    <source>
        <dbReference type="ARBA" id="ARBA00023004"/>
    </source>
</evidence>
<dbReference type="SUPFAM" id="SSF102114">
    <property type="entry name" value="Radical SAM enzymes"/>
    <property type="match status" value="1"/>
</dbReference>
<dbReference type="GO" id="GO:0031419">
    <property type="term" value="F:cobalamin binding"/>
    <property type="evidence" value="ECO:0007669"/>
    <property type="project" value="InterPro"/>
</dbReference>
<dbReference type="Pfam" id="PF20706">
    <property type="entry name" value="GT4-conflict"/>
    <property type="match status" value="1"/>
</dbReference>
<evidence type="ECO:0000256" key="2">
    <source>
        <dbReference type="ARBA" id="ARBA00022691"/>
    </source>
</evidence>
<dbReference type="Pfam" id="PF02310">
    <property type="entry name" value="B12-binding"/>
    <property type="match status" value="1"/>
</dbReference>
<dbReference type="GO" id="GO:0046872">
    <property type="term" value="F:metal ion binding"/>
    <property type="evidence" value="ECO:0007669"/>
    <property type="project" value="UniProtKB-KW"/>
</dbReference>
<reference evidence="8" key="1">
    <citation type="submission" date="2010-12" db="EMBL/GenBank/DDBJ databases">
        <title>Complete sequence of Variovorax paradoxus EPS.</title>
        <authorList>
            <consortium name="US DOE Joint Genome Institute"/>
            <person name="Lucas S."/>
            <person name="Copeland A."/>
            <person name="Lapidus A."/>
            <person name="Cheng J.-F."/>
            <person name="Goodwin L."/>
            <person name="Pitluck S."/>
            <person name="Teshima H."/>
            <person name="Detter J.C."/>
            <person name="Han C."/>
            <person name="Tapia R."/>
            <person name="Land M."/>
            <person name="Hauser L."/>
            <person name="Kyrpides N."/>
            <person name="Ivanova N."/>
            <person name="Ovchinnikova G."/>
            <person name="Orwin P."/>
            <person name="Han J.-I.G."/>
            <person name="Woyke T."/>
        </authorList>
    </citation>
    <scope>NUCLEOTIDE SEQUENCE [LARGE SCALE GENOMIC DNA]</scope>
    <source>
        <strain evidence="8">EPS</strain>
    </source>
</reference>
<dbReference type="GO" id="GO:0051536">
    <property type="term" value="F:iron-sulfur cluster binding"/>
    <property type="evidence" value="ECO:0007669"/>
    <property type="project" value="UniProtKB-KW"/>
</dbReference>
<feature type="domain" description="B12-binding" evidence="6">
    <location>
        <begin position="854"/>
        <end position="989"/>
    </location>
</feature>
<dbReference type="SFLD" id="SFLDG01082">
    <property type="entry name" value="B12-binding_domain_containing"/>
    <property type="match status" value="1"/>
</dbReference>
<dbReference type="RefSeq" id="WP_013539127.1">
    <property type="nucleotide sequence ID" value="NC_014931.1"/>
</dbReference>
<comment type="cofactor">
    <cofactor evidence="1">
        <name>[4Fe-4S] cluster</name>
        <dbReference type="ChEBI" id="CHEBI:49883"/>
    </cofactor>
</comment>
<dbReference type="HOGENOM" id="CLU_254038_0_0_4"/>
<name>E6V7G0_VARPE</name>
<dbReference type="eggNOG" id="COG0438">
    <property type="taxonomic scope" value="Bacteria"/>
</dbReference>
<dbReference type="KEGG" id="vpe:Varpa_0662"/>
<dbReference type="InterPro" id="IPR023404">
    <property type="entry name" value="rSAM_horseshoe"/>
</dbReference>
<dbReference type="Gene3D" id="3.80.30.20">
    <property type="entry name" value="tm_1862 like domain"/>
    <property type="match status" value="1"/>
</dbReference>
<keyword evidence="3" id="KW-0479">Metal-binding</keyword>
<dbReference type="Proteomes" id="UP000008917">
    <property type="component" value="Chromosome"/>
</dbReference>
<evidence type="ECO:0000313" key="8">
    <source>
        <dbReference type="Proteomes" id="UP000008917"/>
    </source>
</evidence>
<dbReference type="STRING" id="595537.Varpa_0662"/>
<dbReference type="Gene3D" id="3.40.50.2000">
    <property type="entry name" value="Glycogen Phosphorylase B"/>
    <property type="match status" value="1"/>
</dbReference>
<dbReference type="GO" id="GO:0003824">
    <property type="term" value="F:catalytic activity"/>
    <property type="evidence" value="ECO:0007669"/>
    <property type="project" value="InterPro"/>
</dbReference>
<dbReference type="InterPro" id="IPR058240">
    <property type="entry name" value="rSAM_sf"/>
</dbReference>
<reference evidence="7 8" key="2">
    <citation type="journal article" date="2013" name="Genome Announc.">
        <title>Genome of the Root-Associated Plant Growth-Promoting Bacterium Variovorax paradoxus Strain EPS.</title>
        <authorList>
            <person name="Han J.I."/>
            <person name="Spain J.C."/>
            <person name="Leadbetter J.R."/>
            <person name="Ovchinnikova G."/>
            <person name="Goodwin L.A."/>
            <person name="Han C.S."/>
            <person name="Woyke T."/>
            <person name="Davenport K.W."/>
            <person name="Orwin P.M."/>
        </authorList>
    </citation>
    <scope>NUCLEOTIDE SEQUENCE [LARGE SCALE GENOMIC DNA]</scope>
    <source>
        <strain evidence="7 8">EPS</strain>
    </source>
</reference>
<dbReference type="InterPro" id="IPR007197">
    <property type="entry name" value="rSAM"/>
</dbReference>